<evidence type="ECO:0000259" key="6">
    <source>
        <dbReference type="Pfam" id="PF08281"/>
    </source>
</evidence>
<dbReference type="Gene3D" id="1.10.1740.10">
    <property type="match status" value="1"/>
</dbReference>
<dbReference type="InterPro" id="IPR039425">
    <property type="entry name" value="RNA_pol_sigma-70-like"/>
</dbReference>
<keyword evidence="8" id="KW-1185">Reference proteome</keyword>
<accession>A0A4R6SZ34</accession>
<protein>
    <submittedName>
        <fullName evidence="7">RNA polymerase sigma-70 factor (ECF subfamily)</fullName>
    </submittedName>
</protein>
<dbReference type="InterPro" id="IPR007627">
    <property type="entry name" value="RNA_pol_sigma70_r2"/>
</dbReference>
<comment type="caution">
    <text evidence="7">The sequence shown here is derived from an EMBL/GenBank/DDBJ whole genome shotgun (WGS) entry which is preliminary data.</text>
</comment>
<evidence type="ECO:0000256" key="3">
    <source>
        <dbReference type="ARBA" id="ARBA00023082"/>
    </source>
</evidence>
<dbReference type="Proteomes" id="UP000295620">
    <property type="component" value="Unassembled WGS sequence"/>
</dbReference>
<dbReference type="OrthoDB" id="679904at2"/>
<keyword evidence="4" id="KW-0804">Transcription</keyword>
<evidence type="ECO:0000256" key="4">
    <source>
        <dbReference type="ARBA" id="ARBA00023163"/>
    </source>
</evidence>
<organism evidence="7 8">
    <name type="scientific">Pedobacter metabolipauper</name>
    <dbReference type="NCBI Taxonomy" id="425513"/>
    <lineage>
        <taxon>Bacteria</taxon>
        <taxon>Pseudomonadati</taxon>
        <taxon>Bacteroidota</taxon>
        <taxon>Sphingobacteriia</taxon>
        <taxon>Sphingobacteriales</taxon>
        <taxon>Sphingobacteriaceae</taxon>
        <taxon>Pedobacter</taxon>
    </lineage>
</organism>
<dbReference type="AlphaFoldDB" id="A0A4R6SZ34"/>
<dbReference type="InterPro" id="IPR013249">
    <property type="entry name" value="RNA_pol_sigma70_r4_t2"/>
</dbReference>
<name>A0A4R6SZ34_9SPHI</name>
<proteinExistence type="inferred from homology"/>
<evidence type="ECO:0000313" key="7">
    <source>
        <dbReference type="EMBL" id="TDQ11285.1"/>
    </source>
</evidence>
<evidence type="ECO:0000259" key="5">
    <source>
        <dbReference type="Pfam" id="PF04542"/>
    </source>
</evidence>
<dbReference type="PANTHER" id="PTHR43133:SF46">
    <property type="entry name" value="RNA POLYMERASE SIGMA-70 FACTOR ECF SUBFAMILY"/>
    <property type="match status" value="1"/>
</dbReference>
<keyword evidence="3" id="KW-0731">Sigma factor</keyword>
<dbReference type="RefSeq" id="WP_133574367.1">
    <property type="nucleotide sequence ID" value="NZ_SNYC01000003.1"/>
</dbReference>
<dbReference type="GO" id="GO:0006352">
    <property type="term" value="P:DNA-templated transcription initiation"/>
    <property type="evidence" value="ECO:0007669"/>
    <property type="project" value="InterPro"/>
</dbReference>
<dbReference type="Pfam" id="PF04542">
    <property type="entry name" value="Sigma70_r2"/>
    <property type="match status" value="1"/>
</dbReference>
<feature type="domain" description="RNA polymerase sigma-70 region 2" evidence="5">
    <location>
        <begin position="26"/>
        <end position="92"/>
    </location>
</feature>
<dbReference type="Pfam" id="PF08281">
    <property type="entry name" value="Sigma70_r4_2"/>
    <property type="match status" value="1"/>
</dbReference>
<dbReference type="InterPro" id="IPR013324">
    <property type="entry name" value="RNA_pol_sigma_r3/r4-like"/>
</dbReference>
<gene>
    <name evidence="7" type="ORF">ATK78_0403</name>
</gene>
<dbReference type="SUPFAM" id="SSF88946">
    <property type="entry name" value="Sigma2 domain of RNA polymerase sigma factors"/>
    <property type="match status" value="1"/>
</dbReference>
<dbReference type="InterPro" id="IPR013325">
    <property type="entry name" value="RNA_pol_sigma_r2"/>
</dbReference>
<feature type="domain" description="RNA polymerase sigma factor 70 region 4 type 2" evidence="6">
    <location>
        <begin position="125"/>
        <end position="174"/>
    </location>
</feature>
<evidence type="ECO:0000256" key="1">
    <source>
        <dbReference type="ARBA" id="ARBA00010641"/>
    </source>
</evidence>
<dbReference type="InterPro" id="IPR036388">
    <property type="entry name" value="WH-like_DNA-bd_sf"/>
</dbReference>
<comment type="similarity">
    <text evidence="1">Belongs to the sigma-70 factor family. ECF subfamily.</text>
</comment>
<dbReference type="SUPFAM" id="SSF88659">
    <property type="entry name" value="Sigma3 and sigma4 domains of RNA polymerase sigma factors"/>
    <property type="match status" value="1"/>
</dbReference>
<sequence length="188" mass="21950">MLINGRNDEELVQHLKDGDAAAYDLLYEKYWKKLYIQAVNRIKDEEAAKDIIQSVFINLWERRENINISSSLEQFLSGAVKLQVLNFFRTEKAEGKLMDHTLQKLEAASVSIHELSDYLDLEHLIDAEVKKLPENMRHAYLLRHELLSTSEIAQKLNLAEQTVSNHISEAMRRIRMRVKDKFPERSIS</sequence>
<dbReference type="GO" id="GO:0003677">
    <property type="term" value="F:DNA binding"/>
    <property type="evidence" value="ECO:0007669"/>
    <property type="project" value="InterPro"/>
</dbReference>
<keyword evidence="2" id="KW-0805">Transcription regulation</keyword>
<dbReference type="NCBIfam" id="TIGR02937">
    <property type="entry name" value="sigma70-ECF"/>
    <property type="match status" value="1"/>
</dbReference>
<dbReference type="GO" id="GO:0016987">
    <property type="term" value="F:sigma factor activity"/>
    <property type="evidence" value="ECO:0007669"/>
    <property type="project" value="UniProtKB-KW"/>
</dbReference>
<evidence type="ECO:0000256" key="2">
    <source>
        <dbReference type="ARBA" id="ARBA00023015"/>
    </source>
</evidence>
<dbReference type="EMBL" id="SNYC01000003">
    <property type="protein sequence ID" value="TDQ11285.1"/>
    <property type="molecule type" value="Genomic_DNA"/>
</dbReference>
<dbReference type="Gene3D" id="1.10.10.10">
    <property type="entry name" value="Winged helix-like DNA-binding domain superfamily/Winged helix DNA-binding domain"/>
    <property type="match status" value="1"/>
</dbReference>
<dbReference type="InterPro" id="IPR014284">
    <property type="entry name" value="RNA_pol_sigma-70_dom"/>
</dbReference>
<dbReference type="PANTHER" id="PTHR43133">
    <property type="entry name" value="RNA POLYMERASE ECF-TYPE SIGMA FACTO"/>
    <property type="match status" value="1"/>
</dbReference>
<reference evidence="7 8" key="1">
    <citation type="submission" date="2019-03" db="EMBL/GenBank/DDBJ databases">
        <title>Genomic Encyclopedia of Archaeal and Bacterial Type Strains, Phase II (KMG-II): from individual species to whole genera.</title>
        <authorList>
            <person name="Goeker M."/>
        </authorList>
    </citation>
    <scope>NUCLEOTIDE SEQUENCE [LARGE SCALE GENOMIC DNA]</scope>
    <source>
        <strain evidence="7 8">DSM 19035</strain>
    </source>
</reference>
<evidence type="ECO:0000313" key="8">
    <source>
        <dbReference type="Proteomes" id="UP000295620"/>
    </source>
</evidence>